<feature type="domain" description="MoaB/Mog" evidence="7">
    <location>
        <begin position="177"/>
        <end position="314"/>
    </location>
</feature>
<dbReference type="GO" id="GO:0006777">
    <property type="term" value="P:Mo-molybdopterin cofactor biosynthetic process"/>
    <property type="evidence" value="ECO:0007669"/>
    <property type="project" value="UniProtKB-UniRule"/>
</dbReference>
<dbReference type="GO" id="GO:0061599">
    <property type="term" value="F:molybdopterin molybdotransferase activity"/>
    <property type="evidence" value="ECO:0007669"/>
    <property type="project" value="UniProtKB-UniRule"/>
</dbReference>
<evidence type="ECO:0000313" key="8">
    <source>
        <dbReference type="EMBL" id="QEA16761.1"/>
    </source>
</evidence>
<dbReference type="Pfam" id="PF03454">
    <property type="entry name" value="MoeA_C"/>
    <property type="match status" value="1"/>
</dbReference>
<keyword evidence="4 6" id="KW-0501">Molybdenum cofactor biosynthesis</keyword>
<comment type="pathway">
    <text evidence="2 6">Cofactor biosynthesis; molybdopterin biosynthesis.</text>
</comment>
<evidence type="ECO:0000256" key="4">
    <source>
        <dbReference type="ARBA" id="ARBA00023150"/>
    </source>
</evidence>
<dbReference type="SUPFAM" id="SSF63867">
    <property type="entry name" value="MoeA C-terminal domain-like"/>
    <property type="match status" value="1"/>
</dbReference>
<evidence type="ECO:0000256" key="5">
    <source>
        <dbReference type="ARBA" id="ARBA00047317"/>
    </source>
</evidence>
<keyword evidence="6 8" id="KW-0808">Transferase</keyword>
<dbReference type="GO" id="GO:0046872">
    <property type="term" value="F:metal ion binding"/>
    <property type="evidence" value="ECO:0007669"/>
    <property type="project" value="UniProtKB-UniRule"/>
</dbReference>
<dbReference type="Gene3D" id="2.40.340.10">
    <property type="entry name" value="MoeA, C-terminal, domain IV"/>
    <property type="match status" value="1"/>
</dbReference>
<dbReference type="InterPro" id="IPR008284">
    <property type="entry name" value="MoCF_biosynth_CS"/>
</dbReference>
<evidence type="ECO:0000256" key="6">
    <source>
        <dbReference type="RuleBase" id="RU365090"/>
    </source>
</evidence>
<dbReference type="AlphaFoldDB" id="A0A5B8S5F6"/>
<dbReference type="Gene3D" id="2.170.190.11">
    <property type="entry name" value="Molybdopterin biosynthesis moea protein, domain 3"/>
    <property type="match status" value="1"/>
</dbReference>
<dbReference type="InterPro" id="IPR005111">
    <property type="entry name" value="MoeA_C_domain_IV"/>
</dbReference>
<dbReference type="SUPFAM" id="SSF53218">
    <property type="entry name" value="Molybdenum cofactor biosynthesis proteins"/>
    <property type="match status" value="1"/>
</dbReference>
<name>A0A5B8S5F6_9SPHN</name>
<reference evidence="8 9" key="1">
    <citation type="journal article" date="2013" name="J. Microbiol. Biotechnol.">
        <title>Novosphingobium ginsenosidimutans sp. nov., with the ability to convert ginsenoside.</title>
        <authorList>
            <person name="Kim J.K."/>
            <person name="He D."/>
            <person name="Liu Q.M."/>
            <person name="Park H.Y."/>
            <person name="Jung M.S."/>
            <person name="Yoon M.H."/>
            <person name="Kim S.C."/>
            <person name="Im W.T."/>
        </authorList>
    </citation>
    <scope>NUCLEOTIDE SEQUENCE [LARGE SCALE GENOMIC DNA]</scope>
    <source>
        <strain evidence="8 9">FW-6</strain>
    </source>
</reference>
<keyword evidence="9" id="KW-1185">Reference proteome</keyword>
<keyword evidence="6" id="KW-0479">Metal-binding</keyword>
<evidence type="ECO:0000259" key="7">
    <source>
        <dbReference type="SMART" id="SM00852"/>
    </source>
</evidence>
<gene>
    <name evidence="8" type="ORF">FRF71_11815</name>
</gene>
<evidence type="ECO:0000256" key="2">
    <source>
        <dbReference type="ARBA" id="ARBA00005046"/>
    </source>
</evidence>
<protein>
    <recommendedName>
        <fullName evidence="6">Molybdopterin molybdenumtransferase</fullName>
        <ecNumber evidence="6">2.10.1.1</ecNumber>
    </recommendedName>
</protein>
<evidence type="ECO:0000256" key="3">
    <source>
        <dbReference type="ARBA" id="ARBA00010763"/>
    </source>
</evidence>
<comment type="similarity">
    <text evidence="3 6">Belongs to the MoeA family.</text>
</comment>
<dbReference type="CDD" id="cd00887">
    <property type="entry name" value="MoeA"/>
    <property type="match status" value="1"/>
</dbReference>
<accession>A0A5B8S5F6</accession>
<dbReference type="Gene3D" id="3.90.105.10">
    <property type="entry name" value="Molybdopterin biosynthesis moea protein, domain 2"/>
    <property type="match status" value="1"/>
</dbReference>
<dbReference type="Proteomes" id="UP000321172">
    <property type="component" value="Chromosome"/>
</dbReference>
<dbReference type="Gene3D" id="3.40.980.10">
    <property type="entry name" value="MoaB/Mog-like domain"/>
    <property type="match status" value="1"/>
</dbReference>
<keyword evidence="6" id="KW-0500">Molybdenum</keyword>
<dbReference type="PANTHER" id="PTHR10192:SF5">
    <property type="entry name" value="GEPHYRIN"/>
    <property type="match status" value="1"/>
</dbReference>
<keyword evidence="6" id="KW-0460">Magnesium</keyword>
<dbReference type="InterPro" id="IPR036135">
    <property type="entry name" value="MoeA_linker/N_sf"/>
</dbReference>
<dbReference type="GO" id="GO:0005829">
    <property type="term" value="C:cytosol"/>
    <property type="evidence" value="ECO:0007669"/>
    <property type="project" value="TreeGrafter"/>
</dbReference>
<dbReference type="UniPathway" id="UPA00344"/>
<dbReference type="RefSeq" id="WP_147090840.1">
    <property type="nucleotide sequence ID" value="NZ_BAABJD010000002.1"/>
</dbReference>
<dbReference type="PANTHER" id="PTHR10192">
    <property type="entry name" value="MOLYBDOPTERIN BIOSYNTHESIS PROTEIN"/>
    <property type="match status" value="1"/>
</dbReference>
<dbReference type="OrthoDB" id="9804758at2"/>
<dbReference type="InterPro" id="IPR001453">
    <property type="entry name" value="MoaB/Mog_dom"/>
</dbReference>
<dbReference type="EC" id="2.10.1.1" evidence="6"/>
<dbReference type="SMART" id="SM00852">
    <property type="entry name" value="MoCF_biosynth"/>
    <property type="match status" value="1"/>
</dbReference>
<sequence>MSAPLPLEEAQQRLLELAEPLPLERVDPPSALDRWLAEPLVAARTQPACAMSAMDGYAVAGNDLSGPWQVIGESAAGHPFAGFVAAGHAVRISTGAVLPDGAGAVVVQEDVSRDGDRLILTGDGPGSPGKHIRRAGSDFSEGAVLADLGARISPAHVALTLSAGHRHVAVRRMPRLTIIDSGDELAADPADCAPHQVPASNGAMLAALVASHRCEVNRRGPIPDQLDELIAALEAAAGADVIVTSGGASVGDHDLVIPALQAWGAELDFWKVAIKPGKPLLVARRGRQIVLGLPGNPVSSFVTAWLFLLPLLRRLSGAADPLPMKRTAHLTADLAAGGERREFLRGVLTEGVVTPALGQDSGALAALAGSNCLIDRPAHSPVLPAGTPVLVYPLENGGIA</sequence>
<evidence type="ECO:0000313" key="9">
    <source>
        <dbReference type="Proteomes" id="UP000321172"/>
    </source>
</evidence>
<dbReference type="Pfam" id="PF03453">
    <property type="entry name" value="MoeA_N"/>
    <property type="match status" value="1"/>
</dbReference>
<comment type="function">
    <text evidence="1 6">Catalyzes the insertion of molybdate into adenylated molybdopterin with the concomitant release of AMP.</text>
</comment>
<dbReference type="InterPro" id="IPR038987">
    <property type="entry name" value="MoeA-like"/>
</dbReference>
<comment type="catalytic activity">
    <reaction evidence="5">
        <text>adenylyl-molybdopterin + molybdate = Mo-molybdopterin + AMP + H(+)</text>
        <dbReference type="Rhea" id="RHEA:35047"/>
        <dbReference type="ChEBI" id="CHEBI:15378"/>
        <dbReference type="ChEBI" id="CHEBI:36264"/>
        <dbReference type="ChEBI" id="CHEBI:62727"/>
        <dbReference type="ChEBI" id="CHEBI:71302"/>
        <dbReference type="ChEBI" id="CHEBI:456215"/>
        <dbReference type="EC" id="2.10.1.1"/>
    </reaction>
</comment>
<organism evidence="8 9">
    <name type="scientific">Novosphingobium ginsenosidimutans</name>
    <dbReference type="NCBI Taxonomy" id="1176536"/>
    <lineage>
        <taxon>Bacteria</taxon>
        <taxon>Pseudomonadati</taxon>
        <taxon>Pseudomonadota</taxon>
        <taxon>Alphaproteobacteria</taxon>
        <taxon>Sphingomonadales</taxon>
        <taxon>Sphingomonadaceae</taxon>
        <taxon>Novosphingobium</taxon>
    </lineage>
</organism>
<dbReference type="Pfam" id="PF00994">
    <property type="entry name" value="MoCF_biosynth"/>
    <property type="match status" value="1"/>
</dbReference>
<comment type="cofactor">
    <cofactor evidence="6">
        <name>Mg(2+)</name>
        <dbReference type="ChEBI" id="CHEBI:18420"/>
    </cofactor>
</comment>
<evidence type="ECO:0000256" key="1">
    <source>
        <dbReference type="ARBA" id="ARBA00002901"/>
    </source>
</evidence>
<dbReference type="InterPro" id="IPR036688">
    <property type="entry name" value="MoeA_C_domain_IV_sf"/>
</dbReference>
<dbReference type="PROSITE" id="PS01079">
    <property type="entry name" value="MOCF_BIOSYNTHESIS_2"/>
    <property type="match status" value="1"/>
</dbReference>
<dbReference type="SUPFAM" id="SSF63882">
    <property type="entry name" value="MoeA N-terminal region -like"/>
    <property type="match status" value="1"/>
</dbReference>
<dbReference type="InterPro" id="IPR005110">
    <property type="entry name" value="MoeA_linker/N"/>
</dbReference>
<dbReference type="KEGG" id="ngf:FRF71_11815"/>
<dbReference type="InterPro" id="IPR036425">
    <property type="entry name" value="MoaB/Mog-like_dom_sf"/>
</dbReference>
<dbReference type="EMBL" id="CP042345">
    <property type="protein sequence ID" value="QEA16761.1"/>
    <property type="molecule type" value="Genomic_DNA"/>
</dbReference>
<proteinExistence type="inferred from homology"/>